<accession>A0A0C1EB10</accession>
<evidence type="ECO:0000313" key="2">
    <source>
        <dbReference type="Proteomes" id="UP000031390"/>
    </source>
</evidence>
<dbReference type="AlphaFoldDB" id="A0A0C1EB10"/>
<name>A0A0C1EB10_9NEIS</name>
<dbReference type="EMBL" id="JUFZ01000125">
    <property type="protein sequence ID" value="KIC06018.1"/>
    <property type="molecule type" value="Genomic_DNA"/>
</dbReference>
<protein>
    <submittedName>
        <fullName evidence="1">Uncharacterized protein</fullName>
    </submittedName>
</protein>
<gene>
    <name evidence="1" type="ORF">MCC93_25130</name>
</gene>
<comment type="caution">
    <text evidence="1">The sequence shown here is derived from an EMBL/GenBank/DDBJ whole genome shotgun (WGS) entry which is preliminary data.</text>
</comment>
<evidence type="ECO:0000313" key="1">
    <source>
        <dbReference type="EMBL" id="KIC06018.1"/>
    </source>
</evidence>
<sequence>MKPKPMTLFRKHCDEERKKSSEKPNLGFQTTFSFTALMFIR</sequence>
<dbReference type="Proteomes" id="UP000031390">
    <property type="component" value="Unassembled WGS sequence"/>
</dbReference>
<organism evidence="1 2">
    <name type="scientific">Morococcus cerebrosus</name>
    <dbReference type="NCBI Taxonomy" id="1056807"/>
    <lineage>
        <taxon>Bacteria</taxon>
        <taxon>Pseudomonadati</taxon>
        <taxon>Pseudomonadota</taxon>
        <taxon>Betaproteobacteria</taxon>
        <taxon>Neisseriales</taxon>
        <taxon>Neisseriaceae</taxon>
        <taxon>Morococcus</taxon>
    </lineage>
</organism>
<reference evidence="1 2" key="1">
    <citation type="submission" date="2014-12" db="EMBL/GenBank/DDBJ databases">
        <title>Genome sequence of Morococcus cerebrosus.</title>
        <authorList>
            <person name="Shin S.-K."/>
            <person name="Yi H."/>
        </authorList>
    </citation>
    <scope>NUCLEOTIDE SEQUENCE [LARGE SCALE GENOMIC DNA]</scope>
    <source>
        <strain evidence="1 2">CIP 81.93</strain>
    </source>
</reference>
<proteinExistence type="predicted"/>